<dbReference type="STRING" id="914234.M2P5P2"/>
<dbReference type="GO" id="GO:0005351">
    <property type="term" value="F:carbohydrate:proton symporter activity"/>
    <property type="evidence" value="ECO:0007669"/>
    <property type="project" value="TreeGrafter"/>
</dbReference>
<name>M2P5P2_CERS8</name>
<dbReference type="Proteomes" id="UP000016930">
    <property type="component" value="Unassembled WGS sequence"/>
</dbReference>
<keyword evidence="6 8" id="KW-0472">Membrane</keyword>
<keyword evidence="11" id="KW-1185">Reference proteome</keyword>
<evidence type="ECO:0000256" key="2">
    <source>
        <dbReference type="ARBA" id="ARBA00010992"/>
    </source>
</evidence>
<dbReference type="InterPro" id="IPR036259">
    <property type="entry name" value="MFS_trans_sf"/>
</dbReference>
<evidence type="ECO:0000256" key="4">
    <source>
        <dbReference type="ARBA" id="ARBA00022692"/>
    </source>
</evidence>
<feature type="transmembrane region" description="Helical" evidence="8">
    <location>
        <begin position="233"/>
        <end position="255"/>
    </location>
</feature>
<dbReference type="AlphaFoldDB" id="M2P5P2"/>
<dbReference type="EMBL" id="KB446017">
    <property type="protein sequence ID" value="EMD30549.1"/>
    <property type="molecule type" value="Genomic_DNA"/>
</dbReference>
<dbReference type="OrthoDB" id="508119at2759"/>
<dbReference type="InterPro" id="IPR020846">
    <property type="entry name" value="MFS_dom"/>
</dbReference>
<keyword evidence="3" id="KW-0813">Transport</keyword>
<dbReference type="InterPro" id="IPR003663">
    <property type="entry name" value="Sugar/inositol_transpt"/>
</dbReference>
<feature type="transmembrane region" description="Helical" evidence="8">
    <location>
        <begin position="114"/>
        <end position="134"/>
    </location>
</feature>
<dbReference type="InterPro" id="IPR005828">
    <property type="entry name" value="MFS_sugar_transport-like"/>
</dbReference>
<dbReference type="PROSITE" id="PS50850">
    <property type="entry name" value="MFS"/>
    <property type="match status" value="1"/>
</dbReference>
<gene>
    <name evidence="10" type="ORF">CERSUDRAFT_78756</name>
</gene>
<feature type="transmembrane region" description="Helical" evidence="8">
    <location>
        <begin position="192"/>
        <end position="208"/>
    </location>
</feature>
<dbReference type="PROSITE" id="PS00216">
    <property type="entry name" value="SUGAR_TRANSPORT_1"/>
    <property type="match status" value="1"/>
</dbReference>
<accession>M2P5P2</accession>
<dbReference type="PROSITE" id="PS00217">
    <property type="entry name" value="SUGAR_TRANSPORT_2"/>
    <property type="match status" value="1"/>
</dbReference>
<dbReference type="PRINTS" id="PR00171">
    <property type="entry name" value="SUGRTRNSPORT"/>
</dbReference>
<dbReference type="InterPro" id="IPR050360">
    <property type="entry name" value="MFS_Sugar_Transporters"/>
</dbReference>
<feature type="domain" description="Major facilitator superfamily (MFS) profile" evidence="9">
    <location>
        <begin position="1"/>
        <end position="383"/>
    </location>
</feature>
<protein>
    <recommendedName>
        <fullName evidence="9">Major facilitator superfamily (MFS) profile domain-containing protein</fullName>
    </recommendedName>
</protein>
<sequence>ARPSTRRPPPANAIGRRWTLLIFTTVFSVGAILQTVAGGSRGLGYVYAGRVVAGVGIGAISAVAPAYVSECAPKDVRGRITGLFQIMVAIGVMLSYFINLGISLHEPSGPQVWRIPFGFQLVPAGIMALGLLTVTEAAPDDALAALAYLRRRHPDDDSVRHEMAEIDAALEEERAARAGLGWKEAFFGKGNWPRFLIAIVIFLLQQWSGQNSVGYYAPQIFTSIGYNGTSNSLLASGIYGIVKVVATALFVFFLVDSLGRKRSLLISALGMGTLFFIIGALLKAFPPPTDAHHPAPRQQGHGRHALHLRLLLLHGLGPPPMGVRRRHLPDAHAPLRLAVASASQWLFNFVLSKVTPDLVSDLGYKVFLMFGTINIGGMATFTL</sequence>
<evidence type="ECO:0000256" key="3">
    <source>
        <dbReference type="ARBA" id="ARBA00022448"/>
    </source>
</evidence>
<evidence type="ECO:0000256" key="1">
    <source>
        <dbReference type="ARBA" id="ARBA00004141"/>
    </source>
</evidence>
<keyword evidence="4 8" id="KW-0812">Transmembrane</keyword>
<reference evidence="10 11" key="1">
    <citation type="journal article" date="2012" name="Proc. Natl. Acad. Sci. U.S.A.">
        <title>Comparative genomics of Ceriporiopsis subvermispora and Phanerochaete chrysosporium provide insight into selective ligninolysis.</title>
        <authorList>
            <person name="Fernandez-Fueyo E."/>
            <person name="Ruiz-Duenas F.J."/>
            <person name="Ferreira P."/>
            <person name="Floudas D."/>
            <person name="Hibbett D.S."/>
            <person name="Canessa P."/>
            <person name="Larrondo L.F."/>
            <person name="James T.Y."/>
            <person name="Seelenfreund D."/>
            <person name="Lobos S."/>
            <person name="Polanco R."/>
            <person name="Tello M."/>
            <person name="Honda Y."/>
            <person name="Watanabe T."/>
            <person name="Watanabe T."/>
            <person name="Ryu J.S."/>
            <person name="Kubicek C.P."/>
            <person name="Schmoll M."/>
            <person name="Gaskell J."/>
            <person name="Hammel K.E."/>
            <person name="St John F.J."/>
            <person name="Vanden Wymelenberg A."/>
            <person name="Sabat G."/>
            <person name="Splinter BonDurant S."/>
            <person name="Syed K."/>
            <person name="Yadav J.S."/>
            <person name="Doddapaneni H."/>
            <person name="Subramanian V."/>
            <person name="Lavin J.L."/>
            <person name="Oguiza J.A."/>
            <person name="Perez G."/>
            <person name="Pisabarro A.G."/>
            <person name="Ramirez L."/>
            <person name="Santoyo F."/>
            <person name="Master E."/>
            <person name="Coutinho P.M."/>
            <person name="Henrissat B."/>
            <person name="Lombard V."/>
            <person name="Magnuson J.K."/>
            <person name="Kuees U."/>
            <person name="Hori C."/>
            <person name="Igarashi K."/>
            <person name="Samejima M."/>
            <person name="Held B.W."/>
            <person name="Barry K.W."/>
            <person name="LaButti K.M."/>
            <person name="Lapidus A."/>
            <person name="Lindquist E.A."/>
            <person name="Lucas S.M."/>
            <person name="Riley R."/>
            <person name="Salamov A.A."/>
            <person name="Hoffmeister D."/>
            <person name="Schwenk D."/>
            <person name="Hadar Y."/>
            <person name="Yarden O."/>
            <person name="de Vries R.P."/>
            <person name="Wiebenga A."/>
            <person name="Stenlid J."/>
            <person name="Eastwood D."/>
            <person name="Grigoriev I.V."/>
            <person name="Berka R.M."/>
            <person name="Blanchette R.A."/>
            <person name="Kersten P."/>
            <person name="Martinez A.T."/>
            <person name="Vicuna R."/>
            <person name="Cullen D."/>
        </authorList>
    </citation>
    <scope>NUCLEOTIDE SEQUENCE [LARGE SCALE GENOMIC DNA]</scope>
    <source>
        <strain evidence="10 11">B</strain>
    </source>
</reference>
<comment type="subcellular location">
    <subcellularLocation>
        <location evidence="1">Membrane</location>
        <topology evidence="1">Multi-pass membrane protein</topology>
    </subcellularLocation>
</comment>
<evidence type="ECO:0000256" key="6">
    <source>
        <dbReference type="ARBA" id="ARBA00023136"/>
    </source>
</evidence>
<evidence type="ECO:0000259" key="9">
    <source>
        <dbReference type="PROSITE" id="PS50850"/>
    </source>
</evidence>
<feature type="transmembrane region" description="Helical" evidence="8">
    <location>
        <begin position="45"/>
        <end position="68"/>
    </location>
</feature>
<feature type="non-terminal residue" evidence="10">
    <location>
        <position position="1"/>
    </location>
</feature>
<feature type="transmembrane region" description="Helical" evidence="8">
    <location>
        <begin position="80"/>
        <end position="102"/>
    </location>
</feature>
<evidence type="ECO:0000256" key="8">
    <source>
        <dbReference type="SAM" id="Phobius"/>
    </source>
</evidence>
<feature type="transmembrane region" description="Helical" evidence="8">
    <location>
        <begin position="264"/>
        <end position="285"/>
    </location>
</feature>
<organism evidence="10 11">
    <name type="scientific">Ceriporiopsis subvermispora (strain B)</name>
    <name type="common">White-rot fungus</name>
    <name type="synonym">Gelatoporia subvermispora</name>
    <dbReference type="NCBI Taxonomy" id="914234"/>
    <lineage>
        <taxon>Eukaryota</taxon>
        <taxon>Fungi</taxon>
        <taxon>Dikarya</taxon>
        <taxon>Basidiomycota</taxon>
        <taxon>Agaricomycotina</taxon>
        <taxon>Agaricomycetes</taxon>
        <taxon>Polyporales</taxon>
        <taxon>Gelatoporiaceae</taxon>
        <taxon>Gelatoporia</taxon>
    </lineage>
</organism>
<keyword evidence="5 8" id="KW-1133">Transmembrane helix</keyword>
<feature type="non-terminal residue" evidence="10">
    <location>
        <position position="383"/>
    </location>
</feature>
<dbReference type="PANTHER" id="PTHR48022:SF23">
    <property type="entry name" value="MAJOR FACILITATOR SUPERFAMILY (MFS) PROFILE DOMAIN-CONTAINING PROTEIN"/>
    <property type="match status" value="1"/>
</dbReference>
<evidence type="ECO:0000313" key="10">
    <source>
        <dbReference type="EMBL" id="EMD30549.1"/>
    </source>
</evidence>
<dbReference type="SUPFAM" id="SSF103473">
    <property type="entry name" value="MFS general substrate transporter"/>
    <property type="match status" value="1"/>
</dbReference>
<evidence type="ECO:0000256" key="5">
    <source>
        <dbReference type="ARBA" id="ARBA00022989"/>
    </source>
</evidence>
<dbReference type="InterPro" id="IPR005829">
    <property type="entry name" value="Sugar_transporter_CS"/>
</dbReference>
<evidence type="ECO:0000256" key="7">
    <source>
        <dbReference type="ARBA" id="ARBA00049119"/>
    </source>
</evidence>
<evidence type="ECO:0000313" key="11">
    <source>
        <dbReference type="Proteomes" id="UP000016930"/>
    </source>
</evidence>
<dbReference type="HOGENOM" id="CLU_001265_30_12_1"/>
<comment type="similarity">
    <text evidence="2">Belongs to the major facilitator superfamily. Sugar transporter (TC 2.A.1.1) family.</text>
</comment>
<dbReference type="Gene3D" id="1.20.1250.20">
    <property type="entry name" value="MFS general substrate transporter like domains"/>
    <property type="match status" value="1"/>
</dbReference>
<dbReference type="Pfam" id="PF00083">
    <property type="entry name" value="Sugar_tr"/>
    <property type="match status" value="1"/>
</dbReference>
<comment type="catalytic activity">
    <reaction evidence="7">
        <text>myo-inositol(out) + H(+)(out) = myo-inositol(in) + H(+)(in)</text>
        <dbReference type="Rhea" id="RHEA:60364"/>
        <dbReference type="ChEBI" id="CHEBI:15378"/>
        <dbReference type="ChEBI" id="CHEBI:17268"/>
    </reaction>
</comment>
<dbReference type="GO" id="GO:0016020">
    <property type="term" value="C:membrane"/>
    <property type="evidence" value="ECO:0007669"/>
    <property type="project" value="UniProtKB-SubCell"/>
</dbReference>
<feature type="transmembrane region" description="Helical" evidence="8">
    <location>
        <begin position="20"/>
        <end position="39"/>
    </location>
</feature>
<dbReference type="PANTHER" id="PTHR48022">
    <property type="entry name" value="PLASTIDIC GLUCOSE TRANSPORTER 4"/>
    <property type="match status" value="1"/>
</dbReference>
<proteinExistence type="inferred from homology"/>